<organism evidence="2">
    <name type="scientific">viral metagenome</name>
    <dbReference type="NCBI Taxonomy" id="1070528"/>
    <lineage>
        <taxon>unclassified sequences</taxon>
        <taxon>metagenomes</taxon>
        <taxon>organismal metagenomes</taxon>
    </lineage>
</organism>
<dbReference type="EMBL" id="MT143891">
    <property type="protein sequence ID" value="QJB04858.1"/>
    <property type="molecule type" value="Genomic_DNA"/>
</dbReference>
<dbReference type="EMBL" id="MT143704">
    <property type="protein sequence ID" value="QJB01012.1"/>
    <property type="molecule type" value="Genomic_DNA"/>
</dbReference>
<proteinExistence type="predicted"/>
<sequence length="185" mass="19522">MATPNPTQPHAQPVILQATQADGTVGYAVMDENGHLIIDVEVGETLGVFASQAAAEENAWTTAGVAKALTNAWVATAEYMTPAGFEAWIVMCDLVTWGDVTRVDLQVEVSEDATKWFPLQSELVAGDGTITLADIVWQKVTSADDTQWAFLINVKGAKYWRVQLKAGAGTGAGSALKVTAKAAGV</sequence>
<protein>
    <submittedName>
        <fullName evidence="2">Uncharacterized protein</fullName>
    </submittedName>
</protein>
<gene>
    <name evidence="1" type="ORF">MM171A00153_0031</name>
    <name evidence="2" type="ORF">MM171B00165_0034</name>
</gene>
<evidence type="ECO:0000313" key="2">
    <source>
        <dbReference type="EMBL" id="QJB04858.1"/>
    </source>
</evidence>
<dbReference type="AlphaFoldDB" id="A0A6M3MCE7"/>
<accession>A0A6M3MCE7</accession>
<evidence type="ECO:0000313" key="1">
    <source>
        <dbReference type="EMBL" id="QJB01012.1"/>
    </source>
</evidence>
<name>A0A6M3MCE7_9ZZZZ</name>
<reference evidence="2" key="1">
    <citation type="submission" date="2020-03" db="EMBL/GenBank/DDBJ databases">
        <title>The deep terrestrial virosphere.</title>
        <authorList>
            <person name="Holmfeldt K."/>
            <person name="Nilsson E."/>
            <person name="Simone D."/>
            <person name="Lopez-Fernandez M."/>
            <person name="Wu X."/>
            <person name="de Brujin I."/>
            <person name="Lundin D."/>
            <person name="Andersson A."/>
            <person name="Bertilsson S."/>
            <person name="Dopson M."/>
        </authorList>
    </citation>
    <scope>NUCLEOTIDE SEQUENCE</scope>
    <source>
        <strain evidence="1">MM171A00153</strain>
        <strain evidence="2">MM171B00165</strain>
    </source>
</reference>